<name>A0AAI9ZDM5_9PEZI</name>
<accession>A0AAI9ZDM5</accession>
<gene>
    <name evidence="2" type="ORF">BDP81DRAFT_154012</name>
</gene>
<organism evidence="2 3">
    <name type="scientific">Colletotrichum phormii</name>
    <dbReference type="NCBI Taxonomy" id="359342"/>
    <lineage>
        <taxon>Eukaryota</taxon>
        <taxon>Fungi</taxon>
        <taxon>Dikarya</taxon>
        <taxon>Ascomycota</taxon>
        <taxon>Pezizomycotina</taxon>
        <taxon>Sordariomycetes</taxon>
        <taxon>Hypocreomycetidae</taxon>
        <taxon>Glomerellales</taxon>
        <taxon>Glomerellaceae</taxon>
        <taxon>Colletotrichum</taxon>
        <taxon>Colletotrichum acutatum species complex</taxon>
    </lineage>
</organism>
<evidence type="ECO:0000256" key="1">
    <source>
        <dbReference type="SAM" id="MobiDB-lite"/>
    </source>
</evidence>
<sequence length="181" mass="20557">MARRLVLPRPSDSESMAMGPAEHRSRDTEQIGLWWIRSKQGCDNHPAGHPCRKNRNEWLVYVICVVERWRAGQLFFSFVGNTNPASKYPKQQKGDGREQRDPVRLATSSRPAQTRPSHGRFRQGNTVSDRYSAETPGFGTLTSPDSVQLLLCDMTLRSPFVMVKSSTLIQDRPHEPLVTRP</sequence>
<dbReference type="GeneID" id="85466796"/>
<reference evidence="2" key="1">
    <citation type="submission" date="2021-06" db="EMBL/GenBank/DDBJ databases">
        <title>Comparative genomics, transcriptomics and evolutionary studies reveal genomic signatures of adaptation to plant cell wall in hemibiotrophic fungi.</title>
        <authorList>
            <consortium name="DOE Joint Genome Institute"/>
            <person name="Baroncelli R."/>
            <person name="Diaz J.F."/>
            <person name="Benocci T."/>
            <person name="Peng M."/>
            <person name="Battaglia E."/>
            <person name="Haridas S."/>
            <person name="Andreopoulos W."/>
            <person name="Labutti K."/>
            <person name="Pangilinan J."/>
            <person name="Floch G.L."/>
            <person name="Makela M.R."/>
            <person name="Henrissat B."/>
            <person name="Grigoriev I.V."/>
            <person name="Crouch J.A."/>
            <person name="De Vries R.P."/>
            <person name="Sukno S.A."/>
            <person name="Thon M.R."/>
        </authorList>
    </citation>
    <scope>NUCLEOTIDE SEQUENCE</scope>
    <source>
        <strain evidence="2">CBS 102054</strain>
    </source>
</reference>
<feature type="region of interest" description="Disordered" evidence="1">
    <location>
        <begin position="1"/>
        <end position="26"/>
    </location>
</feature>
<feature type="compositionally biased region" description="Basic and acidic residues" evidence="1">
    <location>
        <begin position="92"/>
        <end position="103"/>
    </location>
</feature>
<dbReference type="EMBL" id="JAHMHQ010000037">
    <property type="protein sequence ID" value="KAK1622273.1"/>
    <property type="molecule type" value="Genomic_DNA"/>
</dbReference>
<keyword evidence="3" id="KW-1185">Reference proteome</keyword>
<comment type="caution">
    <text evidence="2">The sequence shown here is derived from an EMBL/GenBank/DDBJ whole genome shotgun (WGS) entry which is preliminary data.</text>
</comment>
<feature type="region of interest" description="Disordered" evidence="1">
    <location>
        <begin position="85"/>
        <end position="138"/>
    </location>
</feature>
<evidence type="ECO:0000313" key="3">
    <source>
        <dbReference type="Proteomes" id="UP001243989"/>
    </source>
</evidence>
<protein>
    <submittedName>
        <fullName evidence="2">Uncharacterized protein</fullName>
    </submittedName>
</protein>
<feature type="compositionally biased region" description="Polar residues" evidence="1">
    <location>
        <begin position="106"/>
        <end position="116"/>
    </location>
</feature>
<dbReference type="Proteomes" id="UP001243989">
    <property type="component" value="Unassembled WGS sequence"/>
</dbReference>
<evidence type="ECO:0000313" key="2">
    <source>
        <dbReference type="EMBL" id="KAK1622273.1"/>
    </source>
</evidence>
<dbReference type="RefSeq" id="XP_060438268.1">
    <property type="nucleotide sequence ID" value="XM_060581934.1"/>
</dbReference>
<proteinExistence type="predicted"/>
<dbReference type="AlphaFoldDB" id="A0AAI9ZDM5"/>